<reference evidence="1" key="1">
    <citation type="submission" date="2014-11" db="EMBL/GenBank/DDBJ databases">
        <authorList>
            <person name="Amaro Gonzalez C."/>
        </authorList>
    </citation>
    <scope>NUCLEOTIDE SEQUENCE</scope>
</reference>
<protein>
    <submittedName>
        <fullName evidence="1">Uncharacterized protein</fullName>
    </submittedName>
</protein>
<proteinExistence type="predicted"/>
<dbReference type="AlphaFoldDB" id="A0A0E9S270"/>
<dbReference type="EMBL" id="GBXM01073832">
    <property type="protein sequence ID" value="JAH34745.1"/>
    <property type="molecule type" value="Transcribed_RNA"/>
</dbReference>
<organism evidence="1">
    <name type="scientific">Anguilla anguilla</name>
    <name type="common">European freshwater eel</name>
    <name type="synonym">Muraena anguilla</name>
    <dbReference type="NCBI Taxonomy" id="7936"/>
    <lineage>
        <taxon>Eukaryota</taxon>
        <taxon>Metazoa</taxon>
        <taxon>Chordata</taxon>
        <taxon>Craniata</taxon>
        <taxon>Vertebrata</taxon>
        <taxon>Euteleostomi</taxon>
        <taxon>Actinopterygii</taxon>
        <taxon>Neopterygii</taxon>
        <taxon>Teleostei</taxon>
        <taxon>Anguilliformes</taxon>
        <taxon>Anguillidae</taxon>
        <taxon>Anguilla</taxon>
    </lineage>
</organism>
<accession>A0A0E9S270</accession>
<sequence>MMAIPTSSKAKCIKLILTFGHLVNELTRWRHPTLVNIEIASSLTVTLS</sequence>
<name>A0A0E9S270_ANGAN</name>
<evidence type="ECO:0000313" key="1">
    <source>
        <dbReference type="EMBL" id="JAH34745.1"/>
    </source>
</evidence>
<reference evidence="1" key="2">
    <citation type="journal article" date="2015" name="Fish Shellfish Immunol.">
        <title>Early steps in the European eel (Anguilla anguilla)-Vibrio vulnificus interaction in the gills: Role of the RtxA13 toxin.</title>
        <authorList>
            <person name="Callol A."/>
            <person name="Pajuelo D."/>
            <person name="Ebbesson L."/>
            <person name="Teles M."/>
            <person name="MacKenzie S."/>
            <person name="Amaro C."/>
        </authorList>
    </citation>
    <scope>NUCLEOTIDE SEQUENCE</scope>
</reference>
<dbReference type="EMBL" id="GBXM01085113">
    <property type="protein sequence ID" value="JAH23464.1"/>
    <property type="molecule type" value="Transcribed_RNA"/>
</dbReference>